<dbReference type="PANTHER" id="PTHR30055:SF226">
    <property type="entry name" value="HTH-TYPE TRANSCRIPTIONAL REGULATOR PKSA"/>
    <property type="match status" value="1"/>
</dbReference>
<dbReference type="Proteomes" id="UP000623608">
    <property type="component" value="Unassembled WGS sequence"/>
</dbReference>
<dbReference type="InterPro" id="IPR050109">
    <property type="entry name" value="HTH-type_TetR-like_transc_reg"/>
</dbReference>
<feature type="DNA-binding region" description="H-T-H motif" evidence="2">
    <location>
        <begin position="37"/>
        <end position="56"/>
    </location>
</feature>
<dbReference type="InterPro" id="IPR001647">
    <property type="entry name" value="HTH_TetR"/>
</dbReference>
<evidence type="ECO:0000313" key="6">
    <source>
        <dbReference type="Proteomes" id="UP000623608"/>
    </source>
</evidence>
<feature type="transmembrane region" description="Helical" evidence="3">
    <location>
        <begin position="144"/>
        <end position="162"/>
    </location>
</feature>
<evidence type="ECO:0000256" key="3">
    <source>
        <dbReference type="SAM" id="Phobius"/>
    </source>
</evidence>
<dbReference type="SUPFAM" id="SSF48498">
    <property type="entry name" value="Tetracyclin repressor-like, C-terminal domain"/>
    <property type="match status" value="1"/>
</dbReference>
<sequence>MKRDTIAARRAAATDDRRRRIVEAAVRAIEAYGTEAGLGAIADQAGVPRPHVYRHFTGKDDLDQEVGRHAARELSAWIRPSLTARGTPASVIHGLIERVVQWAVEHPNLYRFRARLGSPAAVDELVDALAGYLRAAGYDTRPPAYVVAGLIGVVDAAVLWWLDHPDETGRAALTDWLADQVWVVLADMLRRIGHPFDPAATINPLS</sequence>
<dbReference type="PROSITE" id="PS50977">
    <property type="entry name" value="HTH_TETR_2"/>
    <property type="match status" value="1"/>
</dbReference>
<comment type="caution">
    <text evidence="5">The sequence shown here is derived from an EMBL/GenBank/DDBJ whole genome shotgun (WGS) entry which is preliminary data.</text>
</comment>
<feature type="domain" description="HTH tetR-type" evidence="4">
    <location>
        <begin position="15"/>
        <end position="74"/>
    </location>
</feature>
<keyword evidence="3" id="KW-1133">Transmembrane helix</keyword>
<keyword evidence="6" id="KW-1185">Reference proteome</keyword>
<dbReference type="Pfam" id="PF00440">
    <property type="entry name" value="TetR_N"/>
    <property type="match status" value="1"/>
</dbReference>
<protein>
    <submittedName>
        <fullName evidence="5">TetR family transcriptional regulator</fullName>
    </submittedName>
</protein>
<dbReference type="PANTHER" id="PTHR30055">
    <property type="entry name" value="HTH-TYPE TRANSCRIPTIONAL REGULATOR RUTR"/>
    <property type="match status" value="1"/>
</dbReference>
<dbReference type="GO" id="GO:0000976">
    <property type="term" value="F:transcription cis-regulatory region binding"/>
    <property type="evidence" value="ECO:0007669"/>
    <property type="project" value="TreeGrafter"/>
</dbReference>
<evidence type="ECO:0000256" key="1">
    <source>
        <dbReference type="ARBA" id="ARBA00023125"/>
    </source>
</evidence>
<evidence type="ECO:0000313" key="5">
    <source>
        <dbReference type="EMBL" id="GIF20086.1"/>
    </source>
</evidence>
<gene>
    <name evidence="5" type="ORF">Ate02nite_28160</name>
</gene>
<organism evidence="5 6">
    <name type="scientific">Paractinoplanes tereljensis</name>
    <dbReference type="NCBI Taxonomy" id="571912"/>
    <lineage>
        <taxon>Bacteria</taxon>
        <taxon>Bacillati</taxon>
        <taxon>Actinomycetota</taxon>
        <taxon>Actinomycetes</taxon>
        <taxon>Micromonosporales</taxon>
        <taxon>Micromonosporaceae</taxon>
        <taxon>Paractinoplanes</taxon>
    </lineage>
</organism>
<name>A0A919NJV9_9ACTN</name>
<dbReference type="EMBL" id="BOMY01000020">
    <property type="protein sequence ID" value="GIF20086.1"/>
    <property type="molecule type" value="Genomic_DNA"/>
</dbReference>
<evidence type="ECO:0000256" key="2">
    <source>
        <dbReference type="PROSITE-ProRule" id="PRU00335"/>
    </source>
</evidence>
<accession>A0A919NJV9</accession>
<dbReference type="InterPro" id="IPR036271">
    <property type="entry name" value="Tet_transcr_reg_TetR-rel_C_sf"/>
</dbReference>
<keyword evidence="1 2" id="KW-0238">DNA-binding</keyword>
<dbReference type="RefSeq" id="WP_203805384.1">
    <property type="nucleotide sequence ID" value="NZ_BOMY01000020.1"/>
</dbReference>
<proteinExistence type="predicted"/>
<dbReference type="Gene3D" id="1.10.357.10">
    <property type="entry name" value="Tetracycline Repressor, domain 2"/>
    <property type="match status" value="1"/>
</dbReference>
<keyword evidence="3" id="KW-0472">Membrane</keyword>
<reference evidence="5" key="1">
    <citation type="submission" date="2021-01" db="EMBL/GenBank/DDBJ databases">
        <title>Whole genome shotgun sequence of Actinoplanes tereljensis NBRC 105297.</title>
        <authorList>
            <person name="Komaki H."/>
            <person name="Tamura T."/>
        </authorList>
    </citation>
    <scope>NUCLEOTIDE SEQUENCE</scope>
    <source>
        <strain evidence="5">NBRC 105297</strain>
    </source>
</reference>
<dbReference type="InterPro" id="IPR009057">
    <property type="entry name" value="Homeodomain-like_sf"/>
</dbReference>
<dbReference type="SUPFAM" id="SSF46689">
    <property type="entry name" value="Homeodomain-like"/>
    <property type="match status" value="1"/>
</dbReference>
<evidence type="ECO:0000259" key="4">
    <source>
        <dbReference type="PROSITE" id="PS50977"/>
    </source>
</evidence>
<dbReference type="PRINTS" id="PR00455">
    <property type="entry name" value="HTHTETR"/>
</dbReference>
<keyword evidence="3" id="KW-0812">Transmembrane</keyword>
<dbReference type="AlphaFoldDB" id="A0A919NJV9"/>
<dbReference type="GO" id="GO:0003700">
    <property type="term" value="F:DNA-binding transcription factor activity"/>
    <property type="evidence" value="ECO:0007669"/>
    <property type="project" value="TreeGrafter"/>
</dbReference>